<dbReference type="Gene3D" id="3.30.460.10">
    <property type="entry name" value="Beta Polymerase, domain 2"/>
    <property type="match status" value="1"/>
</dbReference>
<dbReference type="InterPro" id="IPR043519">
    <property type="entry name" value="NT_sf"/>
</dbReference>
<gene>
    <name evidence="13" type="ORF">SAMN05216352_101229</name>
</gene>
<evidence type="ECO:0000313" key="14">
    <source>
        <dbReference type="Proteomes" id="UP000199017"/>
    </source>
</evidence>
<name>A0A1G8C8U1_9BACI</name>
<dbReference type="GO" id="GO:0008033">
    <property type="term" value="P:tRNA processing"/>
    <property type="evidence" value="ECO:0007669"/>
    <property type="project" value="UniProtKB-KW"/>
</dbReference>
<dbReference type="GO" id="GO:0000049">
    <property type="term" value="F:tRNA binding"/>
    <property type="evidence" value="ECO:0007669"/>
    <property type="project" value="TreeGrafter"/>
</dbReference>
<dbReference type="GO" id="GO:0000166">
    <property type="term" value="F:nucleotide binding"/>
    <property type="evidence" value="ECO:0007669"/>
    <property type="project" value="UniProtKB-KW"/>
</dbReference>
<dbReference type="SUPFAM" id="SSF81301">
    <property type="entry name" value="Nucleotidyltransferase"/>
    <property type="match status" value="1"/>
</dbReference>
<dbReference type="PANTHER" id="PTHR46173:SF1">
    <property type="entry name" value="CCA TRNA NUCLEOTIDYLTRANSFERASE 1, MITOCHONDRIAL"/>
    <property type="match status" value="1"/>
</dbReference>
<dbReference type="RefSeq" id="WP_170031551.1">
    <property type="nucleotide sequence ID" value="NZ_FNDU01000001.1"/>
</dbReference>
<keyword evidence="8 9" id="KW-0694">RNA-binding</keyword>
<organism evidence="13 14">
    <name type="scientific">Alteribacillus bidgolensis</name>
    <dbReference type="NCBI Taxonomy" id="930129"/>
    <lineage>
        <taxon>Bacteria</taxon>
        <taxon>Bacillati</taxon>
        <taxon>Bacillota</taxon>
        <taxon>Bacilli</taxon>
        <taxon>Bacillales</taxon>
        <taxon>Bacillaceae</taxon>
        <taxon>Alteribacillus</taxon>
    </lineage>
</organism>
<dbReference type="Pfam" id="PF01743">
    <property type="entry name" value="PolyA_pol"/>
    <property type="match status" value="1"/>
</dbReference>
<evidence type="ECO:0000256" key="3">
    <source>
        <dbReference type="ARBA" id="ARBA00022694"/>
    </source>
</evidence>
<evidence type="ECO:0000256" key="7">
    <source>
        <dbReference type="ARBA" id="ARBA00022842"/>
    </source>
</evidence>
<keyword evidence="4" id="KW-0548">Nucleotidyltransferase</keyword>
<dbReference type="GO" id="GO:0046872">
    <property type="term" value="F:metal ion binding"/>
    <property type="evidence" value="ECO:0007669"/>
    <property type="project" value="UniProtKB-KW"/>
</dbReference>
<keyword evidence="7" id="KW-0460">Magnesium</keyword>
<evidence type="ECO:0000313" key="13">
    <source>
        <dbReference type="EMBL" id="SDH41792.1"/>
    </source>
</evidence>
<keyword evidence="6" id="KW-0547">Nucleotide-binding</keyword>
<feature type="domain" description="Poly A polymerase head" evidence="10">
    <location>
        <begin position="22"/>
        <end position="127"/>
    </location>
</feature>
<dbReference type="CDD" id="cd05398">
    <property type="entry name" value="NT_ClassII-CCAase"/>
    <property type="match status" value="1"/>
</dbReference>
<feature type="domain" description="tRNA nucleotidyltransferase/poly(A) polymerase RNA and SrmB- binding" evidence="11">
    <location>
        <begin position="154"/>
        <end position="191"/>
    </location>
</feature>
<dbReference type="AlphaFoldDB" id="A0A1G8C8U1"/>
<dbReference type="SUPFAM" id="SSF81891">
    <property type="entry name" value="Poly A polymerase C-terminal region-like"/>
    <property type="match status" value="1"/>
</dbReference>
<reference evidence="13 14" key="1">
    <citation type="submission" date="2016-10" db="EMBL/GenBank/DDBJ databases">
        <authorList>
            <person name="de Groot N.N."/>
        </authorList>
    </citation>
    <scope>NUCLEOTIDE SEQUENCE [LARGE SCALE GENOMIC DNA]</scope>
    <source>
        <strain evidence="14">P4B,CCM 7963,CECT 7998,DSM 25260,IBRC-M 10614,KCTC 13821</strain>
    </source>
</reference>
<keyword evidence="14" id="KW-1185">Reference proteome</keyword>
<dbReference type="Gene3D" id="1.20.58.560">
    <property type="match status" value="1"/>
</dbReference>
<dbReference type="Gene3D" id="1.10.110.30">
    <property type="match status" value="1"/>
</dbReference>
<dbReference type="NCBIfam" id="NF009814">
    <property type="entry name" value="PRK13299.1"/>
    <property type="match status" value="1"/>
</dbReference>
<evidence type="ECO:0000259" key="11">
    <source>
        <dbReference type="Pfam" id="PF12627"/>
    </source>
</evidence>
<dbReference type="InterPro" id="IPR050264">
    <property type="entry name" value="Bact_CCA-adding_enz_type3_sf"/>
</dbReference>
<evidence type="ECO:0000256" key="8">
    <source>
        <dbReference type="ARBA" id="ARBA00022884"/>
    </source>
</evidence>
<evidence type="ECO:0000256" key="4">
    <source>
        <dbReference type="ARBA" id="ARBA00022695"/>
    </source>
</evidence>
<evidence type="ECO:0000256" key="1">
    <source>
        <dbReference type="ARBA" id="ARBA00001946"/>
    </source>
</evidence>
<dbReference type="STRING" id="930129.SAMN05216352_101229"/>
<dbReference type="Proteomes" id="UP000199017">
    <property type="component" value="Unassembled WGS sequence"/>
</dbReference>
<evidence type="ECO:0000256" key="2">
    <source>
        <dbReference type="ARBA" id="ARBA00022679"/>
    </source>
</evidence>
<dbReference type="PANTHER" id="PTHR46173">
    <property type="entry name" value="CCA TRNA NUCLEOTIDYLTRANSFERASE 1, MITOCHONDRIAL"/>
    <property type="match status" value="1"/>
</dbReference>
<keyword evidence="3" id="KW-0819">tRNA processing</keyword>
<proteinExistence type="inferred from homology"/>
<dbReference type="Pfam" id="PF13735">
    <property type="entry name" value="tRNA_NucTran2_2"/>
    <property type="match status" value="1"/>
</dbReference>
<evidence type="ECO:0000259" key="10">
    <source>
        <dbReference type="Pfam" id="PF01743"/>
    </source>
</evidence>
<comment type="cofactor">
    <cofactor evidence="1">
        <name>Mg(2+)</name>
        <dbReference type="ChEBI" id="CHEBI:18420"/>
    </cofactor>
</comment>
<evidence type="ECO:0000256" key="9">
    <source>
        <dbReference type="RuleBase" id="RU003953"/>
    </source>
</evidence>
<evidence type="ECO:0000259" key="12">
    <source>
        <dbReference type="Pfam" id="PF13735"/>
    </source>
</evidence>
<comment type="similarity">
    <text evidence="9">Belongs to the tRNA nucleotidyltransferase/poly(A) polymerase family.</text>
</comment>
<keyword evidence="5" id="KW-0479">Metal-binding</keyword>
<dbReference type="InterPro" id="IPR002646">
    <property type="entry name" value="PolA_pol_head_dom"/>
</dbReference>
<sequence length="385" mass="45272">MDSYWEKAFYLLNKFESQGYSAYIVGGAVRDYHLKRTVHDFDIVTNASPNEIKTLFPKAVQPSKRFPTHIIRWQSIYFEVSPFRLGAKTLQDDLFHRDFTINAIAMDKNQNIIDPLNGISDIDMKIIQASDPIARFKEDPLRMLRGFRFVSELNFTMEEHTLKHVLEQLPALNALPVERIQLEIEKLLKGHWHAAALSCLFFYTIPQFFPQTLQTEVFFLSRSLNMHSLKTTNEKWAAFLWLLYGRKAREKAASWKFSKKDKKNIITMLWFSENYLSRIPWRKHLVYQTGKKLALQIERVHQWIYCYENEDNFILICQLYGSLPITNRKELKLTGKDIIKAFPHIEKEKIGVILGCLEKEVVIGNLNNQFTELVTFVKEKLTNER</sequence>
<dbReference type="Gene3D" id="1.10.246.80">
    <property type="match status" value="1"/>
</dbReference>
<dbReference type="InterPro" id="IPR032828">
    <property type="entry name" value="PolyA_RNA-bd"/>
</dbReference>
<evidence type="ECO:0000256" key="6">
    <source>
        <dbReference type="ARBA" id="ARBA00022741"/>
    </source>
</evidence>
<dbReference type="InterPro" id="IPR032810">
    <property type="entry name" value="CCA-adding_enz_C"/>
</dbReference>
<dbReference type="GO" id="GO:0016779">
    <property type="term" value="F:nucleotidyltransferase activity"/>
    <property type="evidence" value="ECO:0007669"/>
    <property type="project" value="UniProtKB-KW"/>
</dbReference>
<dbReference type="Pfam" id="PF12627">
    <property type="entry name" value="PolyA_pol_RNAbd"/>
    <property type="match status" value="1"/>
</dbReference>
<protein>
    <submittedName>
        <fullName evidence="13">tRNA nucleotidyltransferase (CCA-adding enzyme)</fullName>
    </submittedName>
</protein>
<dbReference type="EMBL" id="FNDU01000001">
    <property type="protein sequence ID" value="SDH41792.1"/>
    <property type="molecule type" value="Genomic_DNA"/>
</dbReference>
<keyword evidence="2 9" id="KW-0808">Transferase</keyword>
<feature type="domain" description="CCA-adding enzyme C-terminal" evidence="12">
    <location>
        <begin position="229"/>
        <end position="377"/>
    </location>
</feature>
<accession>A0A1G8C8U1</accession>
<evidence type="ECO:0000256" key="5">
    <source>
        <dbReference type="ARBA" id="ARBA00022723"/>
    </source>
</evidence>